<comment type="similarity">
    <text evidence="1">Belongs to the peptidase S33 family.</text>
</comment>
<dbReference type="eggNOG" id="KOG2565">
    <property type="taxonomic scope" value="Eukaryota"/>
</dbReference>
<evidence type="ECO:0000256" key="3">
    <source>
        <dbReference type="ARBA" id="ARBA00022801"/>
    </source>
</evidence>
<evidence type="ECO:0000256" key="4">
    <source>
        <dbReference type="PIRSR" id="PIRSR001112-1"/>
    </source>
</evidence>
<organism evidence="6 7">
    <name type="scientific">Coniophora puteana (strain RWD-64-598)</name>
    <name type="common">Brown rot fungus</name>
    <dbReference type="NCBI Taxonomy" id="741705"/>
    <lineage>
        <taxon>Eukaryota</taxon>
        <taxon>Fungi</taxon>
        <taxon>Dikarya</taxon>
        <taxon>Basidiomycota</taxon>
        <taxon>Agaricomycotina</taxon>
        <taxon>Agaricomycetes</taxon>
        <taxon>Agaricomycetidae</taxon>
        <taxon>Boletales</taxon>
        <taxon>Coniophorineae</taxon>
        <taxon>Coniophoraceae</taxon>
        <taxon>Coniophora</taxon>
    </lineage>
</organism>
<sequence>MAPIPNPYKISVSDAKLSWITERIKSAHVIPDVEHPTGQEWADGPPSTVVQDLVDFWRDSYDWRKVEAQLNVTFPMFTVPIEDPQSGQVMTVHFVHKRSSRPNAVPLLYVHGWPGSFVEVSTIKRFNRYSSSRCQVEGILERLTEPEEPNTQAFHVVAPSIPGFTFGAPPTRSGFTVLDIAFLFNKLMVDVLGYRSYIAQGGDWGAGIIRTLATEHPLSCIAAHTNFPQAFGPPSPLKHPIAFLWVITQWFSASEKARFDRMMAWFKGDMGYAFIQGEKPQTISYALLDSPVGMLTWIYDKVYRLVDREVFTWEKERIITWTMLYLVSENAAHARIYKDNMATVGEVKVVGRGVPFGVSAFPHDTGYVPRWWAQVSVAENITFWREHERGGHYPTLECPDLFVKDIRDFMATVPKECLAKLQA</sequence>
<gene>
    <name evidence="6" type="ORF">CONPUDRAFT_133175</name>
</gene>
<dbReference type="GO" id="GO:0004301">
    <property type="term" value="F:epoxide hydrolase activity"/>
    <property type="evidence" value="ECO:0007669"/>
    <property type="project" value="TreeGrafter"/>
</dbReference>
<dbReference type="InterPro" id="IPR000639">
    <property type="entry name" value="Epox_hydrolase-like"/>
</dbReference>
<keyword evidence="7" id="KW-1185">Reference proteome</keyword>
<dbReference type="Gene3D" id="3.40.50.1820">
    <property type="entry name" value="alpha/beta hydrolase"/>
    <property type="match status" value="1"/>
</dbReference>
<dbReference type="InterPro" id="IPR029058">
    <property type="entry name" value="AB_hydrolase_fold"/>
</dbReference>
<dbReference type="GeneID" id="19200460"/>
<dbReference type="KEGG" id="cput:CONPUDRAFT_133175"/>
<dbReference type="PANTHER" id="PTHR21661:SF35">
    <property type="entry name" value="EPOXIDE HYDROLASE"/>
    <property type="match status" value="1"/>
</dbReference>
<dbReference type="InterPro" id="IPR010497">
    <property type="entry name" value="Epoxide_hydro_N"/>
</dbReference>
<dbReference type="GO" id="GO:0097176">
    <property type="term" value="P:epoxide metabolic process"/>
    <property type="evidence" value="ECO:0007669"/>
    <property type="project" value="TreeGrafter"/>
</dbReference>
<protein>
    <submittedName>
        <fullName evidence="6">Alpha beta-hydrolase</fullName>
    </submittedName>
</protein>
<proteinExistence type="inferred from homology"/>
<dbReference type="RefSeq" id="XP_007775507.1">
    <property type="nucleotide sequence ID" value="XM_007777317.1"/>
</dbReference>
<dbReference type="SUPFAM" id="SSF53474">
    <property type="entry name" value="alpha/beta-Hydrolases"/>
    <property type="match status" value="1"/>
</dbReference>
<dbReference type="InterPro" id="IPR016292">
    <property type="entry name" value="Epoxide_hydrolase"/>
</dbReference>
<feature type="active site" description="Proton acceptor" evidence="4">
    <location>
        <position position="392"/>
    </location>
</feature>
<dbReference type="AlphaFoldDB" id="R7SFI4"/>
<evidence type="ECO:0000256" key="2">
    <source>
        <dbReference type="ARBA" id="ARBA00022797"/>
    </source>
</evidence>
<feature type="active site" description="Nucleophile" evidence="4">
    <location>
        <position position="203"/>
    </location>
</feature>
<name>R7SFI4_CONPW</name>
<feature type="domain" description="Epoxide hydrolase N-terminal" evidence="5">
    <location>
        <begin position="6"/>
        <end position="120"/>
    </location>
</feature>
<dbReference type="PRINTS" id="PR00412">
    <property type="entry name" value="EPOXHYDRLASE"/>
</dbReference>
<dbReference type="PANTHER" id="PTHR21661">
    <property type="entry name" value="EPOXIDE HYDROLASE 1-RELATED"/>
    <property type="match status" value="1"/>
</dbReference>
<evidence type="ECO:0000313" key="7">
    <source>
        <dbReference type="Proteomes" id="UP000053558"/>
    </source>
</evidence>
<reference evidence="7" key="1">
    <citation type="journal article" date="2012" name="Science">
        <title>The Paleozoic origin of enzymatic lignin decomposition reconstructed from 31 fungal genomes.</title>
        <authorList>
            <person name="Floudas D."/>
            <person name="Binder M."/>
            <person name="Riley R."/>
            <person name="Barry K."/>
            <person name="Blanchette R.A."/>
            <person name="Henrissat B."/>
            <person name="Martinez A.T."/>
            <person name="Otillar R."/>
            <person name="Spatafora J.W."/>
            <person name="Yadav J.S."/>
            <person name="Aerts A."/>
            <person name="Benoit I."/>
            <person name="Boyd A."/>
            <person name="Carlson A."/>
            <person name="Copeland A."/>
            <person name="Coutinho P.M."/>
            <person name="de Vries R.P."/>
            <person name="Ferreira P."/>
            <person name="Findley K."/>
            <person name="Foster B."/>
            <person name="Gaskell J."/>
            <person name="Glotzer D."/>
            <person name="Gorecki P."/>
            <person name="Heitman J."/>
            <person name="Hesse C."/>
            <person name="Hori C."/>
            <person name="Igarashi K."/>
            <person name="Jurgens J.A."/>
            <person name="Kallen N."/>
            <person name="Kersten P."/>
            <person name="Kohler A."/>
            <person name="Kuees U."/>
            <person name="Kumar T.K.A."/>
            <person name="Kuo A."/>
            <person name="LaButti K."/>
            <person name="Larrondo L.F."/>
            <person name="Lindquist E."/>
            <person name="Ling A."/>
            <person name="Lombard V."/>
            <person name="Lucas S."/>
            <person name="Lundell T."/>
            <person name="Martin R."/>
            <person name="McLaughlin D.J."/>
            <person name="Morgenstern I."/>
            <person name="Morin E."/>
            <person name="Murat C."/>
            <person name="Nagy L.G."/>
            <person name="Nolan M."/>
            <person name="Ohm R.A."/>
            <person name="Patyshakuliyeva A."/>
            <person name="Rokas A."/>
            <person name="Ruiz-Duenas F.J."/>
            <person name="Sabat G."/>
            <person name="Salamov A."/>
            <person name="Samejima M."/>
            <person name="Schmutz J."/>
            <person name="Slot J.C."/>
            <person name="St John F."/>
            <person name="Stenlid J."/>
            <person name="Sun H."/>
            <person name="Sun S."/>
            <person name="Syed K."/>
            <person name="Tsang A."/>
            <person name="Wiebenga A."/>
            <person name="Young D."/>
            <person name="Pisabarro A."/>
            <person name="Eastwood D.C."/>
            <person name="Martin F."/>
            <person name="Cullen D."/>
            <person name="Grigoriev I.V."/>
            <person name="Hibbett D.S."/>
        </authorList>
    </citation>
    <scope>NUCLEOTIDE SEQUENCE [LARGE SCALE GENOMIC DNA]</scope>
    <source>
        <strain evidence="7">RWD-64-598 SS2</strain>
    </source>
</reference>
<feature type="active site" description="Proton donor" evidence="4">
    <location>
        <position position="337"/>
    </location>
</feature>
<keyword evidence="3 6" id="KW-0378">Hydrolase</keyword>
<keyword evidence="2" id="KW-0058">Aromatic hydrocarbons catabolism</keyword>
<accession>R7SFI4</accession>
<dbReference type="Pfam" id="PF06441">
    <property type="entry name" value="EHN"/>
    <property type="match status" value="1"/>
</dbReference>
<dbReference type="Proteomes" id="UP000053558">
    <property type="component" value="Unassembled WGS sequence"/>
</dbReference>
<dbReference type="OMA" id="RGYQRIQ"/>
<dbReference type="EMBL" id="JH711592">
    <property type="protein sequence ID" value="EIW74502.1"/>
    <property type="molecule type" value="Genomic_DNA"/>
</dbReference>
<dbReference type="PIRSF" id="PIRSF001112">
    <property type="entry name" value="Epoxide_hydrolase"/>
    <property type="match status" value="1"/>
</dbReference>
<dbReference type="OrthoDB" id="7130006at2759"/>
<evidence type="ECO:0000256" key="1">
    <source>
        <dbReference type="ARBA" id="ARBA00010088"/>
    </source>
</evidence>
<evidence type="ECO:0000313" key="6">
    <source>
        <dbReference type="EMBL" id="EIW74502.1"/>
    </source>
</evidence>
<evidence type="ECO:0000259" key="5">
    <source>
        <dbReference type="Pfam" id="PF06441"/>
    </source>
</evidence>